<dbReference type="InterPro" id="IPR007820">
    <property type="entry name" value="AbrB_fam"/>
</dbReference>
<feature type="transmembrane region" description="Helical" evidence="1">
    <location>
        <begin position="200"/>
        <end position="217"/>
    </location>
</feature>
<keyword evidence="1" id="KW-0812">Transmembrane</keyword>
<keyword evidence="1" id="KW-0472">Membrane</keyword>
<dbReference type="PIRSF" id="PIRSF038991">
    <property type="entry name" value="Protein_AbrB"/>
    <property type="match status" value="1"/>
</dbReference>
<dbReference type="NCBIfam" id="TIGR03082">
    <property type="entry name" value="Gneg_AbrB_dup"/>
    <property type="match status" value="1"/>
</dbReference>
<dbReference type="EMBL" id="CP024988">
    <property type="protein sequence ID" value="AWT26749.1"/>
    <property type="molecule type" value="Genomic_DNA"/>
</dbReference>
<evidence type="ECO:0000256" key="1">
    <source>
        <dbReference type="SAM" id="Phobius"/>
    </source>
</evidence>
<dbReference type="PANTHER" id="PTHR38457">
    <property type="entry name" value="REGULATOR ABRB-RELATED"/>
    <property type="match status" value="1"/>
</dbReference>
<organism evidence="2 3">
    <name type="scientific">Corynebacterium provencense</name>
    <dbReference type="NCBI Taxonomy" id="1737425"/>
    <lineage>
        <taxon>Bacteria</taxon>
        <taxon>Bacillati</taxon>
        <taxon>Actinomycetota</taxon>
        <taxon>Actinomycetes</taxon>
        <taxon>Mycobacteriales</taxon>
        <taxon>Corynebacteriaceae</taxon>
        <taxon>Corynebacterium</taxon>
    </lineage>
</organism>
<feature type="transmembrane region" description="Helical" evidence="1">
    <location>
        <begin position="253"/>
        <end position="275"/>
    </location>
</feature>
<dbReference type="GO" id="GO:0010468">
    <property type="term" value="P:regulation of gene expression"/>
    <property type="evidence" value="ECO:0007669"/>
    <property type="project" value="InterPro"/>
</dbReference>
<evidence type="ECO:0000313" key="3">
    <source>
        <dbReference type="Proteomes" id="UP000247696"/>
    </source>
</evidence>
<dbReference type="RefSeq" id="WP_110481697.1">
    <property type="nucleotide sequence ID" value="NZ_CP024988.1"/>
</dbReference>
<dbReference type="KEGG" id="cpre:Csp1_19810"/>
<evidence type="ECO:0000313" key="2">
    <source>
        <dbReference type="EMBL" id="AWT26749.1"/>
    </source>
</evidence>
<dbReference type="GO" id="GO:0016020">
    <property type="term" value="C:membrane"/>
    <property type="evidence" value="ECO:0007669"/>
    <property type="project" value="InterPro"/>
</dbReference>
<keyword evidence="1" id="KW-1133">Transmembrane helix</keyword>
<keyword evidence="3" id="KW-1185">Reference proteome</keyword>
<name>A0A2Z3YR82_9CORY</name>
<feature type="transmembrane region" description="Helical" evidence="1">
    <location>
        <begin position="41"/>
        <end position="59"/>
    </location>
</feature>
<dbReference type="InterPro" id="IPR017516">
    <property type="entry name" value="AbrB_dup"/>
</dbReference>
<evidence type="ECO:0008006" key="4">
    <source>
        <dbReference type="Google" id="ProtNLM"/>
    </source>
</evidence>
<dbReference type="Proteomes" id="UP000247696">
    <property type="component" value="Chromosome"/>
</dbReference>
<gene>
    <name evidence="2" type="ORF">Csp1_19810</name>
</gene>
<feature type="transmembrane region" description="Helical" evidence="1">
    <location>
        <begin position="97"/>
        <end position="119"/>
    </location>
</feature>
<dbReference type="STRING" id="1737425.GCA_900049755_02073"/>
<dbReference type="OrthoDB" id="5188485at2"/>
<accession>A0A2Z3YR82</accession>
<feature type="transmembrane region" description="Helical" evidence="1">
    <location>
        <begin position="158"/>
        <end position="179"/>
    </location>
</feature>
<sequence>MGGTRPRAKDGDPGRFRVTAELAGVCAVALVLGQWCSSVGVPASWIFAFLVVTGAYALVRDRAVTPPTAVMQPAQVLIAMVCASPLAALDGATVRSYLLPTVLSVVVMLLVSTVAGLVLSRSGNTDPVSAMISTLAGGASAMTLLARELRLDVQFVVFTQYLRLTMVVLTLPLFVHLLGGGGTAGSGEGDRWYDPDPRPVAGAALVWAVTWLTVRAVRGRLPLPAPFLLVPIAVTWTASALGMPEAWLSPHGIVLTVAYAVIGVQAGGTLTFSALRQLSRALPVIVAAVTVMILGTVGAALVIARVSDITTLDAYLATVPGGIYAVLAFAHESGASPVVTVGQVLRAVVMIVVGACLPAVVRRVTGLRGRRRGKAAVRDAAGRGVSDGAGKDAGGN</sequence>
<feature type="transmembrane region" description="Helical" evidence="1">
    <location>
        <begin position="343"/>
        <end position="361"/>
    </location>
</feature>
<proteinExistence type="predicted"/>
<feature type="transmembrane region" description="Helical" evidence="1">
    <location>
        <begin position="71"/>
        <end position="91"/>
    </location>
</feature>
<feature type="transmembrane region" description="Helical" evidence="1">
    <location>
        <begin position="281"/>
        <end position="302"/>
    </location>
</feature>
<protein>
    <recommendedName>
        <fullName evidence="4">Ammonia monooxygenase</fullName>
    </recommendedName>
</protein>
<dbReference type="PANTHER" id="PTHR38457:SF1">
    <property type="entry name" value="REGULATOR ABRB-RELATED"/>
    <property type="match status" value="1"/>
</dbReference>
<dbReference type="AlphaFoldDB" id="A0A2Z3YR82"/>
<reference evidence="3" key="1">
    <citation type="submission" date="2017-11" db="EMBL/GenBank/DDBJ databases">
        <title>Otitis media/interna in a cat caused by the recently described species Corynebacterium provencense.</title>
        <authorList>
            <person name="Kittl S."/>
            <person name="Brodard I."/>
            <person name="Rychener L."/>
            <person name="Jores J."/>
            <person name="Roosje P."/>
            <person name="Gobeli Brawand S."/>
        </authorList>
    </citation>
    <scope>NUCLEOTIDE SEQUENCE [LARGE SCALE GENOMIC DNA]</scope>
    <source>
        <strain evidence="3">17KM38</strain>
    </source>
</reference>
<dbReference type="Pfam" id="PF05145">
    <property type="entry name" value="AbrB"/>
    <property type="match status" value="1"/>
</dbReference>
<feature type="transmembrane region" description="Helical" evidence="1">
    <location>
        <begin position="128"/>
        <end position="146"/>
    </location>
</feature>
<feature type="transmembrane region" description="Helical" evidence="1">
    <location>
        <begin position="223"/>
        <end position="241"/>
    </location>
</feature>